<dbReference type="HOGENOM" id="CLU_3144315_0_0_1"/>
<proteinExistence type="predicted"/>
<gene>
    <name evidence="2" type="ORF">DAPPUDRAFT_238907</name>
</gene>
<reference evidence="2 3" key="1">
    <citation type="journal article" date="2011" name="Science">
        <title>The ecoresponsive genome of Daphnia pulex.</title>
        <authorList>
            <person name="Colbourne J.K."/>
            <person name="Pfrender M.E."/>
            <person name="Gilbert D."/>
            <person name="Thomas W.K."/>
            <person name="Tucker A."/>
            <person name="Oakley T.H."/>
            <person name="Tokishita S."/>
            <person name="Aerts A."/>
            <person name="Arnold G.J."/>
            <person name="Basu M.K."/>
            <person name="Bauer D.J."/>
            <person name="Caceres C.E."/>
            <person name="Carmel L."/>
            <person name="Casola C."/>
            <person name="Choi J.H."/>
            <person name="Detter J.C."/>
            <person name="Dong Q."/>
            <person name="Dusheyko S."/>
            <person name="Eads B.D."/>
            <person name="Frohlich T."/>
            <person name="Geiler-Samerotte K.A."/>
            <person name="Gerlach D."/>
            <person name="Hatcher P."/>
            <person name="Jogdeo S."/>
            <person name="Krijgsveld J."/>
            <person name="Kriventseva E.V."/>
            <person name="Kultz D."/>
            <person name="Laforsch C."/>
            <person name="Lindquist E."/>
            <person name="Lopez J."/>
            <person name="Manak J.R."/>
            <person name="Muller J."/>
            <person name="Pangilinan J."/>
            <person name="Patwardhan R.P."/>
            <person name="Pitluck S."/>
            <person name="Pritham E.J."/>
            <person name="Rechtsteiner A."/>
            <person name="Rho M."/>
            <person name="Rogozin I.B."/>
            <person name="Sakarya O."/>
            <person name="Salamov A."/>
            <person name="Schaack S."/>
            <person name="Shapiro H."/>
            <person name="Shiga Y."/>
            <person name="Skalitzky C."/>
            <person name="Smith Z."/>
            <person name="Souvorov A."/>
            <person name="Sung W."/>
            <person name="Tang Z."/>
            <person name="Tsuchiya D."/>
            <person name="Tu H."/>
            <person name="Vos H."/>
            <person name="Wang M."/>
            <person name="Wolf Y.I."/>
            <person name="Yamagata H."/>
            <person name="Yamada T."/>
            <person name="Ye Y."/>
            <person name="Shaw J.R."/>
            <person name="Andrews J."/>
            <person name="Crease T.J."/>
            <person name="Tang H."/>
            <person name="Lucas S.M."/>
            <person name="Robertson H.M."/>
            <person name="Bork P."/>
            <person name="Koonin E.V."/>
            <person name="Zdobnov E.M."/>
            <person name="Grigoriev I.V."/>
            <person name="Lynch M."/>
            <person name="Boore J.L."/>
        </authorList>
    </citation>
    <scope>NUCLEOTIDE SEQUENCE [LARGE SCALE GENOMIC DNA]</scope>
</reference>
<dbReference type="Proteomes" id="UP000000305">
    <property type="component" value="Unassembled WGS sequence"/>
</dbReference>
<evidence type="ECO:0000313" key="3">
    <source>
        <dbReference type="Proteomes" id="UP000000305"/>
    </source>
</evidence>
<sequence length="49" mass="4865">MEPHGTRAQCEESGGVVKACHGGTASRDSACDQGGDGVDEPPAASHCVP</sequence>
<feature type="region of interest" description="Disordered" evidence="1">
    <location>
        <begin position="21"/>
        <end position="49"/>
    </location>
</feature>
<name>E9G7R8_DAPPU</name>
<dbReference type="EMBL" id="GL732534">
    <property type="protein sequence ID" value="EFX84527.1"/>
    <property type="molecule type" value="Genomic_DNA"/>
</dbReference>
<evidence type="ECO:0000313" key="2">
    <source>
        <dbReference type="EMBL" id="EFX84527.1"/>
    </source>
</evidence>
<accession>E9G7R8</accession>
<dbReference type="InParanoid" id="E9G7R8"/>
<organism evidence="2 3">
    <name type="scientific">Daphnia pulex</name>
    <name type="common">Water flea</name>
    <dbReference type="NCBI Taxonomy" id="6669"/>
    <lineage>
        <taxon>Eukaryota</taxon>
        <taxon>Metazoa</taxon>
        <taxon>Ecdysozoa</taxon>
        <taxon>Arthropoda</taxon>
        <taxon>Crustacea</taxon>
        <taxon>Branchiopoda</taxon>
        <taxon>Diplostraca</taxon>
        <taxon>Cladocera</taxon>
        <taxon>Anomopoda</taxon>
        <taxon>Daphniidae</taxon>
        <taxon>Daphnia</taxon>
    </lineage>
</organism>
<dbReference type="KEGG" id="dpx:DAPPUDRAFT_238907"/>
<evidence type="ECO:0000256" key="1">
    <source>
        <dbReference type="SAM" id="MobiDB-lite"/>
    </source>
</evidence>
<keyword evidence="3" id="KW-1185">Reference proteome</keyword>
<protein>
    <submittedName>
        <fullName evidence="2">Uncharacterized protein</fullName>
    </submittedName>
</protein>
<dbReference type="AlphaFoldDB" id="E9G7R8"/>